<feature type="transmembrane region" description="Helical" evidence="1">
    <location>
        <begin position="154"/>
        <end position="178"/>
    </location>
</feature>
<evidence type="ECO:0000256" key="1">
    <source>
        <dbReference type="SAM" id="Phobius"/>
    </source>
</evidence>
<feature type="transmembrane region" description="Helical" evidence="1">
    <location>
        <begin position="122"/>
        <end position="142"/>
    </location>
</feature>
<keyword evidence="1" id="KW-0812">Transmembrane</keyword>
<dbReference type="Proteomes" id="UP000305948">
    <property type="component" value="Unassembled WGS sequence"/>
</dbReference>
<dbReference type="AlphaFoldDB" id="A0A5C3MPW9"/>
<dbReference type="Pfam" id="PF20152">
    <property type="entry name" value="DUF6534"/>
    <property type="match status" value="1"/>
</dbReference>
<evidence type="ECO:0000259" key="2">
    <source>
        <dbReference type="Pfam" id="PF20152"/>
    </source>
</evidence>
<dbReference type="PANTHER" id="PTHR40465:SF1">
    <property type="entry name" value="DUF6534 DOMAIN-CONTAINING PROTEIN"/>
    <property type="match status" value="1"/>
</dbReference>
<feature type="transmembrane region" description="Helical" evidence="1">
    <location>
        <begin position="6"/>
        <end position="24"/>
    </location>
</feature>
<evidence type="ECO:0000313" key="3">
    <source>
        <dbReference type="EMBL" id="TFK46835.1"/>
    </source>
</evidence>
<accession>A0A5C3MPW9</accession>
<dbReference type="EMBL" id="ML213527">
    <property type="protein sequence ID" value="TFK46835.1"/>
    <property type="molecule type" value="Genomic_DNA"/>
</dbReference>
<feature type="transmembrane region" description="Helical" evidence="1">
    <location>
        <begin position="80"/>
        <end position="102"/>
    </location>
</feature>
<evidence type="ECO:0000313" key="4">
    <source>
        <dbReference type="Proteomes" id="UP000305948"/>
    </source>
</evidence>
<sequence>MTFYDDTYGALFVGLVISAALWGVTNLHTVKYFRSYPYDGILRKLGVIELWLLDTCHTALVAHGLFYSLVTNRGEIQLDIVWSLTLQIAIGCLVIISVQSLYIIQIWQICGVLSNNTRGVQLVLIFLLVLTYAATTSCRYTVHVISQISQVNWVIYMSTGIAICVDLMISLILSLSLLSRRSRFHATNSIIRTVAVASLRNGLLTIAGAVLEMFTLALLPNTMAVFTVNIVVVKVYVNSYLALLNARQRSPGSEYPTPAANVFTSRGTSSSFWSPGTIGGYSRHLQSARAHYLGSEGEVRFEMDDEVPRAI</sequence>
<feature type="domain" description="DUF6534" evidence="2">
    <location>
        <begin position="162"/>
        <end position="249"/>
    </location>
</feature>
<keyword evidence="1" id="KW-0472">Membrane</keyword>
<gene>
    <name evidence="3" type="ORF">OE88DRAFT_866256</name>
</gene>
<name>A0A5C3MPW9_9AGAM</name>
<feature type="transmembrane region" description="Helical" evidence="1">
    <location>
        <begin position="45"/>
        <end position="68"/>
    </location>
</feature>
<keyword evidence="1" id="KW-1133">Transmembrane helix</keyword>
<dbReference type="PANTHER" id="PTHR40465">
    <property type="entry name" value="CHROMOSOME 1, WHOLE GENOME SHOTGUN SEQUENCE"/>
    <property type="match status" value="1"/>
</dbReference>
<protein>
    <recommendedName>
        <fullName evidence="2">DUF6534 domain-containing protein</fullName>
    </recommendedName>
</protein>
<dbReference type="OrthoDB" id="2798516at2759"/>
<feature type="transmembrane region" description="Helical" evidence="1">
    <location>
        <begin position="223"/>
        <end position="243"/>
    </location>
</feature>
<organism evidence="3 4">
    <name type="scientific">Heliocybe sulcata</name>
    <dbReference type="NCBI Taxonomy" id="5364"/>
    <lineage>
        <taxon>Eukaryota</taxon>
        <taxon>Fungi</taxon>
        <taxon>Dikarya</taxon>
        <taxon>Basidiomycota</taxon>
        <taxon>Agaricomycotina</taxon>
        <taxon>Agaricomycetes</taxon>
        <taxon>Gloeophyllales</taxon>
        <taxon>Gloeophyllaceae</taxon>
        <taxon>Heliocybe</taxon>
    </lineage>
</organism>
<proteinExistence type="predicted"/>
<feature type="transmembrane region" description="Helical" evidence="1">
    <location>
        <begin position="190"/>
        <end position="211"/>
    </location>
</feature>
<dbReference type="InterPro" id="IPR045339">
    <property type="entry name" value="DUF6534"/>
</dbReference>
<reference evidence="3 4" key="1">
    <citation type="journal article" date="2019" name="Nat. Ecol. Evol.">
        <title>Megaphylogeny resolves global patterns of mushroom evolution.</title>
        <authorList>
            <person name="Varga T."/>
            <person name="Krizsan K."/>
            <person name="Foldi C."/>
            <person name="Dima B."/>
            <person name="Sanchez-Garcia M."/>
            <person name="Sanchez-Ramirez S."/>
            <person name="Szollosi G.J."/>
            <person name="Szarkandi J.G."/>
            <person name="Papp V."/>
            <person name="Albert L."/>
            <person name="Andreopoulos W."/>
            <person name="Angelini C."/>
            <person name="Antonin V."/>
            <person name="Barry K.W."/>
            <person name="Bougher N.L."/>
            <person name="Buchanan P."/>
            <person name="Buyck B."/>
            <person name="Bense V."/>
            <person name="Catcheside P."/>
            <person name="Chovatia M."/>
            <person name="Cooper J."/>
            <person name="Damon W."/>
            <person name="Desjardin D."/>
            <person name="Finy P."/>
            <person name="Geml J."/>
            <person name="Haridas S."/>
            <person name="Hughes K."/>
            <person name="Justo A."/>
            <person name="Karasinski D."/>
            <person name="Kautmanova I."/>
            <person name="Kiss B."/>
            <person name="Kocsube S."/>
            <person name="Kotiranta H."/>
            <person name="LaButti K.M."/>
            <person name="Lechner B.E."/>
            <person name="Liimatainen K."/>
            <person name="Lipzen A."/>
            <person name="Lukacs Z."/>
            <person name="Mihaltcheva S."/>
            <person name="Morgado L.N."/>
            <person name="Niskanen T."/>
            <person name="Noordeloos M.E."/>
            <person name="Ohm R.A."/>
            <person name="Ortiz-Santana B."/>
            <person name="Ovrebo C."/>
            <person name="Racz N."/>
            <person name="Riley R."/>
            <person name="Savchenko A."/>
            <person name="Shiryaev A."/>
            <person name="Soop K."/>
            <person name="Spirin V."/>
            <person name="Szebenyi C."/>
            <person name="Tomsovsky M."/>
            <person name="Tulloss R.E."/>
            <person name="Uehling J."/>
            <person name="Grigoriev I.V."/>
            <person name="Vagvolgyi C."/>
            <person name="Papp T."/>
            <person name="Martin F.M."/>
            <person name="Miettinen O."/>
            <person name="Hibbett D.S."/>
            <person name="Nagy L.G."/>
        </authorList>
    </citation>
    <scope>NUCLEOTIDE SEQUENCE [LARGE SCALE GENOMIC DNA]</scope>
    <source>
        <strain evidence="3 4">OMC1185</strain>
    </source>
</reference>
<dbReference type="STRING" id="5364.A0A5C3MPW9"/>
<keyword evidence="4" id="KW-1185">Reference proteome</keyword>